<evidence type="ECO:0000256" key="3">
    <source>
        <dbReference type="ARBA" id="ARBA00023237"/>
    </source>
</evidence>
<gene>
    <name evidence="6" type="ordered locus">Mesci_6285</name>
</gene>
<dbReference type="GO" id="GO:0008320">
    <property type="term" value="F:protein transmembrane transporter activity"/>
    <property type="evidence" value="ECO:0007669"/>
    <property type="project" value="TreeGrafter"/>
</dbReference>
<feature type="domain" description="Polypeptide-transport-associated ShlB-type" evidence="5">
    <location>
        <begin position="84"/>
        <end position="157"/>
    </location>
</feature>
<evidence type="ECO:0000313" key="6">
    <source>
        <dbReference type="EMBL" id="ADV15278.1"/>
    </source>
</evidence>
<dbReference type="EMBL" id="CP002448">
    <property type="protein sequence ID" value="ADV15278.1"/>
    <property type="molecule type" value="Genomic_DNA"/>
</dbReference>
<dbReference type="InterPro" id="IPR051544">
    <property type="entry name" value="TPS_OM_transporter"/>
</dbReference>
<dbReference type="OrthoDB" id="7439045at2"/>
<dbReference type="AlphaFoldDB" id="E8TPP3"/>
<dbReference type="eggNOG" id="COG2831">
    <property type="taxonomic scope" value="Bacteria"/>
</dbReference>
<dbReference type="HOGENOM" id="CLU_021521_2_0_5"/>
<dbReference type="PATRIC" id="fig|765698.3.peg.231"/>
<dbReference type="PANTHER" id="PTHR34597:SF6">
    <property type="entry name" value="BLR6126 PROTEIN"/>
    <property type="match status" value="1"/>
</dbReference>
<keyword evidence="1" id="KW-0472">Membrane</keyword>
<dbReference type="KEGG" id="mci:Mesci_6285"/>
<dbReference type="Pfam" id="PF08479">
    <property type="entry name" value="POTRA_2"/>
    <property type="match status" value="1"/>
</dbReference>
<name>E8TPP3_MESCW</name>
<reference evidence="7" key="1">
    <citation type="submission" date="2011-01" db="EMBL/GenBank/DDBJ databases">
        <title>Complete sequence of plasmid of Mesorhizobium ciceri bv. biserrulae WSM1271.</title>
        <authorList>
            <person name="Lucas S."/>
            <person name="Copeland A."/>
            <person name="Lapidus A."/>
            <person name="Cheng J.-F."/>
            <person name="Goodwin L."/>
            <person name="Pitluck S."/>
            <person name="Teshima H."/>
            <person name="Detter J.C."/>
            <person name="Han C."/>
            <person name="Tapia R."/>
            <person name="Land M."/>
            <person name="Hauser L."/>
            <person name="Kyrpides N."/>
            <person name="Ivanova N."/>
            <person name="Nandasena K."/>
            <person name="Reeve W.G."/>
            <person name="Howieson J.G."/>
            <person name="O'Hara G."/>
            <person name="Tiwari R.P."/>
            <person name="Woyke T."/>
        </authorList>
    </citation>
    <scope>NUCLEOTIDE SEQUENCE [LARGE SCALE GENOMIC DNA]</scope>
    <source>
        <strain evidence="7">HAMBI 2942 / LMG 23838 / WSM1271</strain>
        <plasmid evidence="7">Plasmid pMESCI01</plasmid>
    </source>
</reference>
<evidence type="ECO:0000256" key="1">
    <source>
        <dbReference type="ARBA" id="ARBA00022452"/>
    </source>
</evidence>
<keyword evidence="1" id="KW-1134">Transmembrane beta strand</keyword>
<dbReference type="Gene3D" id="2.40.160.50">
    <property type="entry name" value="membrane protein fhac: a member of the omp85/tpsb transporter family"/>
    <property type="match status" value="1"/>
</dbReference>
<evidence type="ECO:0000259" key="5">
    <source>
        <dbReference type="Pfam" id="PF08479"/>
    </source>
</evidence>
<evidence type="ECO:0000256" key="2">
    <source>
        <dbReference type="ARBA" id="ARBA00022692"/>
    </source>
</evidence>
<keyword evidence="3" id="KW-0998">Cell outer membrane</keyword>
<proteinExistence type="predicted"/>
<evidence type="ECO:0000259" key="4">
    <source>
        <dbReference type="Pfam" id="PF03865"/>
    </source>
</evidence>
<dbReference type="PANTHER" id="PTHR34597">
    <property type="entry name" value="SLR1661 PROTEIN"/>
    <property type="match status" value="1"/>
</dbReference>
<accession>E8TPP3</accession>
<dbReference type="Gene3D" id="3.10.20.310">
    <property type="entry name" value="membrane protein fhac"/>
    <property type="match status" value="1"/>
</dbReference>
<dbReference type="RefSeq" id="WP_013525224.1">
    <property type="nucleotide sequence ID" value="NC_014918.1"/>
</dbReference>
<dbReference type="GO" id="GO:0098046">
    <property type="term" value="C:type V protein secretion system complex"/>
    <property type="evidence" value="ECO:0007669"/>
    <property type="project" value="TreeGrafter"/>
</dbReference>
<keyword evidence="6" id="KW-0614">Plasmid</keyword>
<geneLocation type="plasmid" evidence="6 7">
    <name>pMESCI01</name>
</geneLocation>
<dbReference type="Proteomes" id="UP000007471">
    <property type="component" value="Plasmid pMESCI01"/>
</dbReference>
<dbReference type="InterPro" id="IPR013686">
    <property type="entry name" value="Polypept-transport_assoc_ShlB"/>
</dbReference>
<dbReference type="InterPro" id="IPR005565">
    <property type="entry name" value="Hemolysn_activator_HlyB_C"/>
</dbReference>
<keyword evidence="2" id="KW-0812">Transmembrane</keyword>
<feature type="domain" description="Haemolysin activator HlyB C-terminal" evidence="4">
    <location>
        <begin position="233"/>
        <end position="533"/>
    </location>
</feature>
<protein>
    <submittedName>
        <fullName evidence="6">Polypeptide-transport-associated domain protein ShlB-type</fullName>
    </submittedName>
</protein>
<dbReference type="Pfam" id="PF03865">
    <property type="entry name" value="ShlB"/>
    <property type="match status" value="1"/>
</dbReference>
<sequence>MPLRKALSHWFDAVRRVSISLATSAFMVGPSLSQTIPERIDSVVSDQNEIIRRYSAPRKPGTIDLSVPDARKATSSEQAEKTMFTLRSITVRGAVTVPSATLEQAWAAQRNKKISAADLYAIAERIDEIYQKAGYFSWAVVPEQDFSSGNVVIVLYESYVRRVTINSAIPDIDRRLKPYIDRIVAMRPIRIKEAERVLLLMSDLGGLTIEGTFIRPETPSAGGDLKLDIGFKRAGANTIVDNLGSKAVGPFQLTGTGTFNDALRLFDVANIALVTIPDSPEELKFVLASHDVPIGYDGLHVGYSIGYVSSQPGADLKPLDLDIASRFGSAYVNYPLLRTIDHSLFSRLELNFKDNSLALGGETQTDEDLRWLAASLKYTGELENGAITLTGTFGQGLDGFGASSSTDPLAPRPGVPDDYRYFRGDLDLTKEIASLAVAHLRVAAQYAPTAVPSSVQLVLGGDPYGLAFDGSAASGDSGIAASLELGRNIELPEALPIPNLNVFAYVDYGAVWNHDTGVDYIEAELGSAGIGAKAAFGQHLNARALVAVPFRDNRGLTDTGTRFLFQLISSY</sequence>
<dbReference type="GO" id="GO:0046819">
    <property type="term" value="P:protein secretion by the type V secretion system"/>
    <property type="evidence" value="ECO:0007669"/>
    <property type="project" value="TreeGrafter"/>
</dbReference>
<evidence type="ECO:0000313" key="7">
    <source>
        <dbReference type="Proteomes" id="UP000007471"/>
    </source>
</evidence>
<organism evidence="6 7">
    <name type="scientific">Mesorhizobium ciceri biovar biserrulae (strain HAMBI 2942 / LMG 23838 / WSM1271)</name>
    <dbReference type="NCBI Taxonomy" id="765698"/>
    <lineage>
        <taxon>Bacteria</taxon>
        <taxon>Pseudomonadati</taxon>
        <taxon>Pseudomonadota</taxon>
        <taxon>Alphaproteobacteria</taxon>
        <taxon>Hyphomicrobiales</taxon>
        <taxon>Phyllobacteriaceae</taxon>
        <taxon>Mesorhizobium</taxon>
    </lineage>
</organism>